<keyword evidence="4" id="KW-1185">Reference proteome</keyword>
<dbReference type="Gene3D" id="2.130.10.130">
    <property type="entry name" value="Integrin alpha, N-terminal"/>
    <property type="match status" value="2"/>
</dbReference>
<dbReference type="InterPro" id="IPR036444">
    <property type="entry name" value="PLipase_A2_dom_sf"/>
</dbReference>
<evidence type="ECO:0000256" key="2">
    <source>
        <dbReference type="SAM" id="SignalP"/>
    </source>
</evidence>
<sequence>MFSFHSIVLGILAAICSLQRGVSAGTDITCGGQFPKAGGGLAQRTDGCSSWSDNPSQVRDSWGSANFRGVCDEHNRCYYTLRANVDECNRNFCDGLRNACRKAYCRKIFTATVCEPLTYGSCLQIAETYCAAVRLVEKDVYAKAQDLQERYETCIAENGGVTTEAAQGFLLQTGTPLHETDDTFSFAIGDWNLDGRPDLFAVKKSNTGSKSTEVHILSGALNFQRFILQTGTPLHETDDTFSFAVGDWNHDGRPDLFAVKKSNTGSKSTEVHILSGASNFQRFILQTGTPLHETDDTFSFAVGDWNQDGLPDLFAIKKSNTGSKSTEVHILSGASNFQRFILQTGTPLHETDDTFSFAIGDRNQDGRPDLFAVKKNSTGSKSTEAHILSGASNFQRFILQTGTSLHETDDTFSFAVGDWNLDGRPDLFAIKKSNTGTKSTEVHVISP</sequence>
<feature type="signal peptide" evidence="2">
    <location>
        <begin position="1"/>
        <end position="24"/>
    </location>
</feature>
<dbReference type="PANTHER" id="PTHR46580">
    <property type="entry name" value="SENSOR KINASE-RELATED"/>
    <property type="match status" value="1"/>
</dbReference>
<name>A0A9X0BV31_9EURO</name>
<dbReference type="SUPFAM" id="SSF69318">
    <property type="entry name" value="Integrin alpha N-terminal domain"/>
    <property type="match status" value="1"/>
</dbReference>
<dbReference type="PANTHER" id="PTHR46580:SF4">
    <property type="entry name" value="ATP_GTP-BINDING PROTEIN"/>
    <property type="match status" value="1"/>
</dbReference>
<feature type="chain" id="PRO_5040936424" evidence="2">
    <location>
        <begin position="25"/>
        <end position="447"/>
    </location>
</feature>
<dbReference type="OrthoDB" id="674604at2759"/>
<dbReference type="AlphaFoldDB" id="A0A9X0BV31"/>
<dbReference type="Pfam" id="PF13517">
    <property type="entry name" value="FG-GAP_3"/>
    <property type="match status" value="2"/>
</dbReference>
<comment type="caution">
    <text evidence="3">The sequence shown here is derived from an EMBL/GenBank/DDBJ whole genome shotgun (WGS) entry which is preliminary data.</text>
</comment>
<dbReference type="SUPFAM" id="SSF48619">
    <property type="entry name" value="Phospholipase A2, PLA2"/>
    <property type="match status" value="1"/>
</dbReference>
<dbReference type="GO" id="GO:0006644">
    <property type="term" value="P:phospholipid metabolic process"/>
    <property type="evidence" value="ECO:0007669"/>
    <property type="project" value="InterPro"/>
</dbReference>
<reference evidence="3" key="2">
    <citation type="journal article" date="2023" name="IMA Fungus">
        <title>Comparative genomic study of the Penicillium genus elucidates a diverse pangenome and 15 lateral gene transfer events.</title>
        <authorList>
            <person name="Petersen C."/>
            <person name="Sorensen T."/>
            <person name="Nielsen M.R."/>
            <person name="Sondergaard T.E."/>
            <person name="Sorensen J.L."/>
            <person name="Fitzpatrick D.A."/>
            <person name="Frisvad J.C."/>
            <person name="Nielsen K.L."/>
        </authorList>
    </citation>
    <scope>NUCLEOTIDE SEQUENCE</scope>
    <source>
        <strain evidence="3">IBT 17660</strain>
    </source>
</reference>
<dbReference type="GO" id="GO:0050482">
    <property type="term" value="P:arachidonate secretion"/>
    <property type="evidence" value="ECO:0007669"/>
    <property type="project" value="InterPro"/>
</dbReference>
<accession>A0A9X0BV31</accession>
<dbReference type="InterPro" id="IPR013517">
    <property type="entry name" value="FG-GAP"/>
</dbReference>
<protein>
    <submittedName>
        <fullName evidence="3">Uncharacterized protein</fullName>
    </submittedName>
</protein>
<gene>
    <name evidence="3" type="ORF">N7530_000104</name>
</gene>
<evidence type="ECO:0000313" key="3">
    <source>
        <dbReference type="EMBL" id="KAJ5485804.1"/>
    </source>
</evidence>
<dbReference type="InterPro" id="IPR028994">
    <property type="entry name" value="Integrin_alpha_N"/>
</dbReference>
<evidence type="ECO:0000256" key="1">
    <source>
        <dbReference type="ARBA" id="ARBA00022729"/>
    </source>
</evidence>
<reference evidence="3" key="1">
    <citation type="submission" date="2022-12" db="EMBL/GenBank/DDBJ databases">
        <authorList>
            <person name="Petersen C."/>
        </authorList>
    </citation>
    <scope>NUCLEOTIDE SEQUENCE</scope>
    <source>
        <strain evidence="3">IBT 17660</strain>
    </source>
</reference>
<dbReference type="GO" id="GO:0004623">
    <property type="term" value="F:phospholipase A2 activity"/>
    <property type="evidence" value="ECO:0007669"/>
    <property type="project" value="InterPro"/>
</dbReference>
<proteinExistence type="predicted"/>
<dbReference type="Gene3D" id="1.20.90.10">
    <property type="entry name" value="Phospholipase A2 domain"/>
    <property type="match status" value="1"/>
</dbReference>
<dbReference type="Proteomes" id="UP001147760">
    <property type="component" value="Unassembled WGS sequence"/>
</dbReference>
<evidence type="ECO:0000313" key="4">
    <source>
        <dbReference type="Proteomes" id="UP001147760"/>
    </source>
</evidence>
<organism evidence="3 4">
    <name type="scientific">Penicillium desertorum</name>
    <dbReference type="NCBI Taxonomy" id="1303715"/>
    <lineage>
        <taxon>Eukaryota</taxon>
        <taxon>Fungi</taxon>
        <taxon>Dikarya</taxon>
        <taxon>Ascomycota</taxon>
        <taxon>Pezizomycotina</taxon>
        <taxon>Eurotiomycetes</taxon>
        <taxon>Eurotiomycetidae</taxon>
        <taxon>Eurotiales</taxon>
        <taxon>Aspergillaceae</taxon>
        <taxon>Penicillium</taxon>
    </lineage>
</organism>
<keyword evidence="1 2" id="KW-0732">Signal</keyword>
<dbReference type="EMBL" id="JAPWDO010000001">
    <property type="protein sequence ID" value="KAJ5485804.1"/>
    <property type="molecule type" value="Genomic_DNA"/>
</dbReference>